<proteinExistence type="predicted"/>
<protein>
    <recommendedName>
        <fullName evidence="1">RNase III domain-containing protein</fullName>
    </recommendedName>
</protein>
<dbReference type="HOGENOM" id="CLU_088025_0_0_1"/>
<dbReference type="GO" id="GO:0032543">
    <property type="term" value="P:mitochondrial translation"/>
    <property type="evidence" value="ECO:0007669"/>
    <property type="project" value="InterPro"/>
</dbReference>
<dbReference type="InterPro" id="IPR040030">
    <property type="entry name" value="Ribosomal_mL57"/>
</dbReference>
<gene>
    <name evidence="2" type="ORF">G210_5774</name>
</gene>
<dbReference type="InterPro" id="IPR000999">
    <property type="entry name" value="RNase_III_dom"/>
</dbReference>
<dbReference type="Pfam" id="PF14622">
    <property type="entry name" value="Ribonucleas_3_3"/>
    <property type="match status" value="1"/>
</dbReference>
<dbReference type="STRING" id="1245528.M3K3X6"/>
<dbReference type="OMA" id="LHKGPRV"/>
<dbReference type="eggNOG" id="ENOG502RXWY">
    <property type="taxonomic scope" value="Eukaryota"/>
</dbReference>
<evidence type="ECO:0000313" key="2">
    <source>
        <dbReference type="EMBL" id="EMG49459.1"/>
    </source>
</evidence>
<dbReference type="SUPFAM" id="SSF69065">
    <property type="entry name" value="RNase III domain-like"/>
    <property type="match status" value="1"/>
</dbReference>
<evidence type="ECO:0000259" key="1">
    <source>
        <dbReference type="Pfam" id="PF14622"/>
    </source>
</evidence>
<organism evidence="2 3">
    <name type="scientific">Candida maltosa (strain Xu316)</name>
    <name type="common">Yeast</name>
    <dbReference type="NCBI Taxonomy" id="1245528"/>
    <lineage>
        <taxon>Eukaryota</taxon>
        <taxon>Fungi</taxon>
        <taxon>Dikarya</taxon>
        <taxon>Ascomycota</taxon>
        <taxon>Saccharomycotina</taxon>
        <taxon>Pichiomycetes</taxon>
        <taxon>Debaryomycetaceae</taxon>
        <taxon>Candida/Lodderomyces clade</taxon>
        <taxon>Candida</taxon>
    </lineage>
</organism>
<comment type="caution">
    <text evidence="2">The sequence shown here is derived from an EMBL/GenBank/DDBJ whole genome shotgun (WGS) entry which is preliminary data.</text>
</comment>
<accession>M3K3X6</accession>
<dbReference type="OrthoDB" id="2281895at2759"/>
<keyword evidence="3" id="KW-1185">Reference proteome</keyword>
<dbReference type="PANTHER" id="PTHR28160">
    <property type="entry name" value="54S RIBOSOMAL PROTEIN L15, MITOCHONDRIAL"/>
    <property type="match status" value="1"/>
</dbReference>
<sequence>MMNIRTLNTRVLTRSLYLHKGPRVEGLKRHPEAAFVNPQGVQYELNESNISKIKAFLGKKYAIPDETALQVITHKSFGNGIKPYNEKLTAMGSKLVSLFFAKHVTNNNCNKPQAIEGKNLDVLGTPVSKELSSLRTAGTFAKLNNINDIMFWQSSKSTLGFESSGEMKVSGQMLYGLVGAVNFYHGKEKAEEFISEKLAAGFEKIALNHVSNK</sequence>
<dbReference type="AlphaFoldDB" id="M3K3X6"/>
<dbReference type="Gene3D" id="1.10.1520.10">
    <property type="entry name" value="Ribonuclease III domain"/>
    <property type="match status" value="1"/>
</dbReference>
<dbReference type="GO" id="GO:0003735">
    <property type="term" value="F:structural constituent of ribosome"/>
    <property type="evidence" value="ECO:0007669"/>
    <property type="project" value="InterPro"/>
</dbReference>
<dbReference type="Proteomes" id="UP000011777">
    <property type="component" value="Unassembled WGS sequence"/>
</dbReference>
<dbReference type="GO" id="GO:0005762">
    <property type="term" value="C:mitochondrial large ribosomal subunit"/>
    <property type="evidence" value="ECO:0007669"/>
    <property type="project" value="InterPro"/>
</dbReference>
<evidence type="ECO:0000313" key="3">
    <source>
        <dbReference type="Proteomes" id="UP000011777"/>
    </source>
</evidence>
<dbReference type="GO" id="GO:0004525">
    <property type="term" value="F:ribonuclease III activity"/>
    <property type="evidence" value="ECO:0007669"/>
    <property type="project" value="InterPro"/>
</dbReference>
<dbReference type="InterPro" id="IPR036389">
    <property type="entry name" value="RNase_III_sf"/>
</dbReference>
<reference evidence="2 3" key="1">
    <citation type="submission" date="2013-02" db="EMBL/GenBank/DDBJ databases">
        <title>Genome sequence of Candida maltosa Xu316, a potential industrial strain for xylitol and ethanol production.</title>
        <authorList>
            <person name="Yu J."/>
            <person name="Wang Q."/>
            <person name="Geng X."/>
            <person name="Bao W."/>
            <person name="He P."/>
            <person name="Cai J."/>
        </authorList>
    </citation>
    <scope>NUCLEOTIDE SEQUENCE [LARGE SCALE GENOMIC DNA]</scope>
    <source>
        <strain evidence="3">Xu316</strain>
    </source>
</reference>
<dbReference type="EMBL" id="AOGT01000653">
    <property type="protein sequence ID" value="EMG49459.1"/>
    <property type="molecule type" value="Genomic_DNA"/>
</dbReference>
<name>M3K3X6_CANMX</name>
<dbReference type="PANTHER" id="PTHR28160:SF1">
    <property type="entry name" value="LARGE RIBOSOMAL SUBUNIT PROTEIN ML57"/>
    <property type="match status" value="1"/>
</dbReference>
<dbReference type="GO" id="GO:0006396">
    <property type="term" value="P:RNA processing"/>
    <property type="evidence" value="ECO:0007669"/>
    <property type="project" value="InterPro"/>
</dbReference>
<feature type="domain" description="RNase III" evidence="1">
    <location>
        <begin position="66"/>
        <end position="199"/>
    </location>
</feature>